<dbReference type="OrthoDB" id="9795467at2"/>
<organism evidence="7 8">
    <name type="scientific">Falsibacillus albus</name>
    <dbReference type="NCBI Taxonomy" id="2478915"/>
    <lineage>
        <taxon>Bacteria</taxon>
        <taxon>Bacillati</taxon>
        <taxon>Bacillota</taxon>
        <taxon>Bacilli</taxon>
        <taxon>Bacillales</taxon>
        <taxon>Bacillaceae</taxon>
        <taxon>Falsibacillus</taxon>
    </lineage>
</organism>
<dbReference type="PANTHER" id="PTHR43649">
    <property type="entry name" value="ARABINOSE-BINDING PROTEIN-RELATED"/>
    <property type="match status" value="1"/>
</dbReference>
<evidence type="ECO:0000256" key="2">
    <source>
        <dbReference type="ARBA" id="ARBA00008520"/>
    </source>
</evidence>
<dbReference type="Proteomes" id="UP000276770">
    <property type="component" value="Unassembled WGS sequence"/>
</dbReference>
<comment type="similarity">
    <text evidence="2">Belongs to the bacterial solute-binding protein 1 family.</text>
</comment>
<dbReference type="PANTHER" id="PTHR43649:SF31">
    <property type="entry name" value="SN-GLYCEROL-3-PHOSPHATE-BINDING PERIPLASMIC PROTEIN UGPB"/>
    <property type="match status" value="1"/>
</dbReference>
<accession>A0A3L7JV88</accession>
<gene>
    <name evidence="7" type="ORF">D9X91_15505</name>
</gene>
<dbReference type="Pfam" id="PF13416">
    <property type="entry name" value="SBP_bac_8"/>
    <property type="match status" value="1"/>
</dbReference>
<evidence type="ECO:0000256" key="1">
    <source>
        <dbReference type="ARBA" id="ARBA00004196"/>
    </source>
</evidence>
<dbReference type="PROSITE" id="PS01037">
    <property type="entry name" value="SBP_BACTERIAL_1"/>
    <property type="match status" value="1"/>
</dbReference>
<dbReference type="GO" id="GO:0030313">
    <property type="term" value="C:cell envelope"/>
    <property type="evidence" value="ECO:0007669"/>
    <property type="project" value="UniProtKB-SubCell"/>
</dbReference>
<evidence type="ECO:0000256" key="6">
    <source>
        <dbReference type="SAM" id="SignalP"/>
    </source>
</evidence>
<evidence type="ECO:0000256" key="5">
    <source>
        <dbReference type="ARBA" id="ARBA00022764"/>
    </source>
</evidence>
<feature type="chain" id="PRO_5038925304" evidence="6">
    <location>
        <begin position="21"/>
        <end position="454"/>
    </location>
</feature>
<dbReference type="InterPro" id="IPR006061">
    <property type="entry name" value="SBP_1_CS"/>
</dbReference>
<dbReference type="AlphaFoldDB" id="A0A3L7JV88"/>
<dbReference type="PROSITE" id="PS51257">
    <property type="entry name" value="PROKAR_LIPOPROTEIN"/>
    <property type="match status" value="1"/>
</dbReference>
<reference evidence="7 8" key="1">
    <citation type="submission" date="2018-10" db="EMBL/GenBank/DDBJ databases">
        <title>Falsibacillus sp. genome draft.</title>
        <authorList>
            <person name="Shi S."/>
        </authorList>
    </citation>
    <scope>NUCLEOTIDE SEQUENCE [LARGE SCALE GENOMIC DNA]</scope>
    <source>
        <strain evidence="7 8">GY 10110</strain>
    </source>
</reference>
<evidence type="ECO:0000256" key="4">
    <source>
        <dbReference type="ARBA" id="ARBA00022729"/>
    </source>
</evidence>
<dbReference type="SUPFAM" id="SSF53850">
    <property type="entry name" value="Periplasmic binding protein-like II"/>
    <property type="match status" value="1"/>
</dbReference>
<dbReference type="InterPro" id="IPR050490">
    <property type="entry name" value="Bact_solute-bd_prot1"/>
</dbReference>
<keyword evidence="4 6" id="KW-0732">Signal</keyword>
<proteinExistence type="inferred from homology"/>
<protein>
    <submittedName>
        <fullName evidence="7">ABC transporter substrate-binding protein</fullName>
    </submittedName>
</protein>
<feature type="signal peptide" evidence="6">
    <location>
        <begin position="1"/>
        <end position="20"/>
    </location>
</feature>
<sequence length="454" mass="50519">MRKMTNVFMILFLLSLAVLSGCGNQTSGQNSEGSDAKNGSDNGKTKVVFWHAMGGDLKPVLENIVKKFNEKHPDIEVDPVFQGTYEEALTKYRSVGGTKNAPAIIQTFEVGTKYMIDSGYIQPVQKFIDQDHYDINQWEPNIRKYYQVNGKQYSMPFNSSTPVLVYNKDAFKKAGLDPNKPPQTYSELMEDAKKLTVKSGNKTAQYGFSMLNYGWFFEELLAEQGAYYVNHKNGRAKQATKAAFNGPEGVKVFNLLNNMNKDGSFFNVGSNWDDIRAAFVSGKVAMYLDSSSGINSIVDNSKFSVGAGYLPHPDGKDPQGVVIGGASLWMSKGIGDKKQQAAWEFMKYLASPEVQAEWHTKSGYFAINPKAYDSEIVKEQHKKYPQLETTVNQLHDTKSTPATQGALISVFPESRQKVVTALEKLYQGGDPQQLLDEAAKDTDRAMEIANKTKK</sequence>
<keyword evidence="5" id="KW-0574">Periplasm</keyword>
<dbReference type="CDD" id="cd14748">
    <property type="entry name" value="PBP2_UgpB"/>
    <property type="match status" value="1"/>
</dbReference>
<dbReference type="Gene3D" id="3.40.190.10">
    <property type="entry name" value="Periplasmic binding protein-like II"/>
    <property type="match status" value="2"/>
</dbReference>
<dbReference type="InterPro" id="IPR006059">
    <property type="entry name" value="SBP"/>
</dbReference>
<evidence type="ECO:0000256" key="3">
    <source>
        <dbReference type="ARBA" id="ARBA00022448"/>
    </source>
</evidence>
<evidence type="ECO:0000313" key="8">
    <source>
        <dbReference type="Proteomes" id="UP000276770"/>
    </source>
</evidence>
<dbReference type="GO" id="GO:0055085">
    <property type="term" value="P:transmembrane transport"/>
    <property type="evidence" value="ECO:0007669"/>
    <property type="project" value="InterPro"/>
</dbReference>
<comment type="subcellular location">
    <subcellularLocation>
        <location evidence="1">Cell envelope</location>
    </subcellularLocation>
</comment>
<dbReference type="RefSeq" id="WP_121681555.1">
    <property type="nucleotide sequence ID" value="NZ_RCVZ01000011.1"/>
</dbReference>
<dbReference type="EMBL" id="RCVZ01000011">
    <property type="protein sequence ID" value="RLQ94039.1"/>
    <property type="molecule type" value="Genomic_DNA"/>
</dbReference>
<keyword evidence="8" id="KW-1185">Reference proteome</keyword>
<name>A0A3L7JV88_9BACI</name>
<comment type="caution">
    <text evidence="7">The sequence shown here is derived from an EMBL/GenBank/DDBJ whole genome shotgun (WGS) entry which is preliminary data.</text>
</comment>
<evidence type="ECO:0000313" key="7">
    <source>
        <dbReference type="EMBL" id="RLQ94039.1"/>
    </source>
</evidence>
<keyword evidence="3" id="KW-0813">Transport</keyword>